<evidence type="ECO:0000313" key="4">
    <source>
        <dbReference type="Proteomes" id="UP000278222"/>
    </source>
</evidence>
<dbReference type="Proteomes" id="UP000278222">
    <property type="component" value="Unassembled WGS sequence"/>
</dbReference>
<dbReference type="RefSeq" id="WP_123693709.1">
    <property type="nucleotide sequence ID" value="NZ_AP019700.1"/>
</dbReference>
<dbReference type="Pfam" id="PF02470">
    <property type="entry name" value="MlaD"/>
    <property type="match status" value="1"/>
</dbReference>
<dbReference type="PANTHER" id="PTHR33371">
    <property type="entry name" value="INTERMEMBRANE PHOSPHOLIPID TRANSPORT SYSTEM BINDING PROTEIN MLAD-RELATED"/>
    <property type="match status" value="1"/>
</dbReference>
<proteinExistence type="predicted"/>
<feature type="transmembrane region" description="Helical" evidence="1">
    <location>
        <begin position="12"/>
        <end position="35"/>
    </location>
</feature>
<accession>A0A3N1KZT0</accession>
<keyword evidence="4" id="KW-1185">Reference proteome</keyword>
<dbReference type="AlphaFoldDB" id="A0A3N1KZT0"/>
<keyword evidence="1" id="KW-0472">Membrane</keyword>
<reference evidence="3 4" key="1">
    <citation type="submission" date="2018-11" db="EMBL/GenBank/DDBJ databases">
        <title>Genomic Encyclopedia of Type Strains, Phase IV (KMG-IV): sequencing the most valuable type-strain genomes for metagenomic binning, comparative biology and taxonomic classification.</title>
        <authorList>
            <person name="Goeker M."/>
        </authorList>
    </citation>
    <scope>NUCLEOTIDE SEQUENCE [LARGE SCALE GENOMIC DNA]</scope>
    <source>
        <strain evidence="3 4">DSM 5900</strain>
    </source>
</reference>
<feature type="domain" description="Mce/MlaD" evidence="2">
    <location>
        <begin position="46"/>
        <end position="145"/>
    </location>
</feature>
<dbReference type="InterPro" id="IPR052336">
    <property type="entry name" value="MlaD_Phospholipid_Transporter"/>
</dbReference>
<organism evidence="3 4">
    <name type="scientific">Stella humosa</name>
    <dbReference type="NCBI Taxonomy" id="94"/>
    <lineage>
        <taxon>Bacteria</taxon>
        <taxon>Pseudomonadati</taxon>
        <taxon>Pseudomonadota</taxon>
        <taxon>Alphaproteobacteria</taxon>
        <taxon>Rhodospirillales</taxon>
        <taxon>Stellaceae</taxon>
        <taxon>Stella</taxon>
    </lineage>
</organism>
<evidence type="ECO:0000259" key="2">
    <source>
        <dbReference type="Pfam" id="PF02470"/>
    </source>
</evidence>
<dbReference type="PANTHER" id="PTHR33371:SF4">
    <property type="entry name" value="INTERMEMBRANE PHOSPHOLIPID TRANSPORT SYSTEM BINDING PROTEIN MLAD"/>
    <property type="match status" value="1"/>
</dbReference>
<dbReference type="InterPro" id="IPR003399">
    <property type="entry name" value="Mce/MlaD"/>
</dbReference>
<keyword evidence="1" id="KW-1133">Transmembrane helix</keyword>
<dbReference type="OrthoDB" id="9806984at2"/>
<evidence type="ECO:0000256" key="1">
    <source>
        <dbReference type="SAM" id="Phobius"/>
    </source>
</evidence>
<dbReference type="EMBL" id="RJKX01000016">
    <property type="protein sequence ID" value="ROP83838.1"/>
    <property type="molecule type" value="Genomic_DNA"/>
</dbReference>
<comment type="caution">
    <text evidence="3">The sequence shown here is derived from an EMBL/GenBank/DDBJ whole genome shotgun (WGS) entry which is preliminary data.</text>
</comment>
<name>A0A3N1KZT0_9PROT</name>
<protein>
    <submittedName>
        <fullName evidence="3">Phospholipid/cholesterol/gamma-HCH transport system substrate-binding protein/paraquat-inducible protein B</fullName>
    </submittedName>
</protein>
<keyword evidence="1" id="KW-0812">Transmembrane</keyword>
<sequence>MAAPSRNYFRVGLFVFGALLLIIAGIIVLGGGTVFQKTITLETYVEESVQGLDVGSAVRYRGVKVGAVSQITFVGTAYKLTPDDPRYFQAGQLVAVRMRLDVDAIAGGQASGQELEGIMRRLVTNGLRVRLASQGVTGTSYLEVDYVPPERNPALQISWTPDFFYLPSAPSVISRLSSAVEQVFTRLEEADLEKVVVETGLLLSELRETNRRVQVLVGGEKVTAALSDVAESAKHIRSLAASADDTVGHVMVDLREITMRLNTFSQEIATQFNGATMRAIAQGVRDTVADLRTSVAALPDMVATAGRTTRRADSILATGQQDLEGLLVNLAAISQNLRELTETAKRYPSQLLFGQPPRRSEP</sequence>
<evidence type="ECO:0000313" key="3">
    <source>
        <dbReference type="EMBL" id="ROP83838.1"/>
    </source>
</evidence>
<gene>
    <name evidence="3" type="ORF">EDC65_4487</name>
</gene>